<accession>A0A4R2BCJ3</accession>
<evidence type="ECO:0000313" key="2">
    <source>
        <dbReference type="Proteomes" id="UP000295689"/>
    </source>
</evidence>
<dbReference type="EMBL" id="SLVV01000008">
    <property type="protein sequence ID" value="TCN24145.1"/>
    <property type="molecule type" value="Genomic_DNA"/>
</dbReference>
<dbReference type="AlphaFoldDB" id="A0A4R2BCJ3"/>
<dbReference type="RefSeq" id="WP_132008253.1">
    <property type="nucleotide sequence ID" value="NZ_JABUHM010000007.1"/>
</dbReference>
<dbReference type="Proteomes" id="UP000295689">
    <property type="component" value="Unassembled WGS sequence"/>
</dbReference>
<keyword evidence="2" id="KW-1185">Reference proteome</keyword>
<name>A0A4R2BCJ3_9BACI</name>
<reference evidence="1 2" key="1">
    <citation type="journal article" date="2015" name="Stand. Genomic Sci.">
        <title>Genomic Encyclopedia of Bacterial and Archaeal Type Strains, Phase III: the genomes of soil and plant-associated and newly described type strains.</title>
        <authorList>
            <person name="Whitman W.B."/>
            <person name="Woyke T."/>
            <person name="Klenk H.P."/>
            <person name="Zhou Y."/>
            <person name="Lilburn T.G."/>
            <person name="Beck B.J."/>
            <person name="De Vos P."/>
            <person name="Vandamme P."/>
            <person name="Eisen J.A."/>
            <person name="Garrity G."/>
            <person name="Hugenholtz P."/>
            <person name="Kyrpides N.C."/>
        </authorList>
    </citation>
    <scope>NUCLEOTIDE SEQUENCE [LARGE SCALE GENOMIC DNA]</scope>
    <source>
        <strain evidence="1 2">CV53</strain>
    </source>
</reference>
<comment type="caution">
    <text evidence="1">The sequence shown here is derived from an EMBL/GenBank/DDBJ whole genome shotgun (WGS) entry which is preliminary data.</text>
</comment>
<gene>
    <name evidence="1" type="ORF">EV146_108259</name>
</gene>
<proteinExistence type="predicted"/>
<organism evidence="1 2">
    <name type="scientific">Mesobacillus foraminis</name>
    <dbReference type="NCBI Taxonomy" id="279826"/>
    <lineage>
        <taxon>Bacteria</taxon>
        <taxon>Bacillati</taxon>
        <taxon>Bacillota</taxon>
        <taxon>Bacilli</taxon>
        <taxon>Bacillales</taxon>
        <taxon>Bacillaceae</taxon>
        <taxon>Mesobacillus</taxon>
    </lineage>
</organism>
<protein>
    <submittedName>
        <fullName evidence="1">Uncharacterized protein</fullName>
    </submittedName>
</protein>
<evidence type="ECO:0000313" key="1">
    <source>
        <dbReference type="EMBL" id="TCN24145.1"/>
    </source>
</evidence>
<sequence length="65" mass="7234">MYSESQYDVEAVVEKETYATVVSYQTLELMFKASVVTIKGTSVAVQEVEVTDSGRVRFHGNLAEL</sequence>